<gene>
    <name evidence="1" type="ORF">AVDCRST_MAG84-5484</name>
</gene>
<reference evidence="1" key="1">
    <citation type="submission" date="2020-02" db="EMBL/GenBank/DDBJ databases">
        <authorList>
            <person name="Meier V. D."/>
        </authorList>
    </citation>
    <scope>NUCLEOTIDE SEQUENCE</scope>
    <source>
        <strain evidence="1">AVDCRST_MAG84</strain>
    </source>
</reference>
<protein>
    <submittedName>
        <fullName evidence="1">Uncharacterized protein</fullName>
    </submittedName>
</protein>
<accession>A0A6J4NI71</accession>
<sequence>MPEFKIGDLIAQDWEGNEDEDAPQSATDFGEVVGLCYLPQDGSYYPRNTWVYYVYWTHSTCSECSYPFFDGEMTAGNTLRLVNHA</sequence>
<dbReference type="AlphaFoldDB" id="A0A6J4NI71"/>
<organism evidence="1">
    <name type="scientific">uncultured Microcoleus sp</name>
    <dbReference type="NCBI Taxonomy" id="259945"/>
    <lineage>
        <taxon>Bacteria</taxon>
        <taxon>Bacillati</taxon>
        <taxon>Cyanobacteriota</taxon>
        <taxon>Cyanophyceae</taxon>
        <taxon>Oscillatoriophycideae</taxon>
        <taxon>Oscillatoriales</taxon>
        <taxon>Microcoleaceae</taxon>
        <taxon>Microcoleus</taxon>
        <taxon>environmental samples</taxon>
    </lineage>
</organism>
<dbReference type="EMBL" id="CADCTZ010001281">
    <property type="protein sequence ID" value="CAA9388796.1"/>
    <property type="molecule type" value="Genomic_DNA"/>
</dbReference>
<name>A0A6J4NI71_9CYAN</name>
<proteinExistence type="predicted"/>
<evidence type="ECO:0000313" key="1">
    <source>
        <dbReference type="EMBL" id="CAA9388796.1"/>
    </source>
</evidence>